<organism evidence="2 3">
    <name type="scientific">Actinophytocola glycyrrhizae</name>
    <dbReference type="NCBI Taxonomy" id="2044873"/>
    <lineage>
        <taxon>Bacteria</taxon>
        <taxon>Bacillati</taxon>
        <taxon>Actinomycetota</taxon>
        <taxon>Actinomycetes</taxon>
        <taxon>Pseudonocardiales</taxon>
        <taxon>Pseudonocardiaceae</taxon>
    </lineage>
</organism>
<gene>
    <name evidence="2" type="ORF">ACFPCV_26175</name>
</gene>
<keyword evidence="3" id="KW-1185">Reference proteome</keyword>
<reference evidence="3" key="1">
    <citation type="journal article" date="2019" name="Int. J. Syst. Evol. Microbiol.">
        <title>The Global Catalogue of Microorganisms (GCM) 10K type strain sequencing project: providing services to taxonomists for standard genome sequencing and annotation.</title>
        <authorList>
            <consortium name="The Broad Institute Genomics Platform"/>
            <consortium name="The Broad Institute Genome Sequencing Center for Infectious Disease"/>
            <person name="Wu L."/>
            <person name="Ma J."/>
        </authorList>
    </citation>
    <scope>NUCLEOTIDE SEQUENCE [LARGE SCALE GENOMIC DNA]</scope>
    <source>
        <strain evidence="3">ZS-22-S1</strain>
    </source>
</reference>
<feature type="chain" id="PRO_5046910586" evidence="1">
    <location>
        <begin position="30"/>
        <end position="54"/>
    </location>
</feature>
<accession>A0ABV9S878</accession>
<comment type="caution">
    <text evidence="2">The sequence shown here is derived from an EMBL/GenBank/DDBJ whole genome shotgun (WGS) entry which is preliminary data.</text>
</comment>
<evidence type="ECO:0000313" key="2">
    <source>
        <dbReference type="EMBL" id="MFC4856998.1"/>
    </source>
</evidence>
<evidence type="ECO:0000313" key="3">
    <source>
        <dbReference type="Proteomes" id="UP001595859"/>
    </source>
</evidence>
<keyword evidence="1" id="KW-0732">Signal</keyword>
<proteinExistence type="predicted"/>
<feature type="signal peptide" evidence="1">
    <location>
        <begin position="1"/>
        <end position="29"/>
    </location>
</feature>
<sequence>MSKLSKLAARTLVTLAGAGSLLFAATSVAALSEIGPAQGEVSVVADSPWDHLKP</sequence>
<name>A0ABV9S878_9PSEU</name>
<evidence type="ECO:0000256" key="1">
    <source>
        <dbReference type="SAM" id="SignalP"/>
    </source>
</evidence>
<dbReference type="Proteomes" id="UP001595859">
    <property type="component" value="Unassembled WGS sequence"/>
</dbReference>
<dbReference type="EMBL" id="JBHSIS010000017">
    <property type="protein sequence ID" value="MFC4856998.1"/>
    <property type="molecule type" value="Genomic_DNA"/>
</dbReference>
<protein>
    <submittedName>
        <fullName evidence="2">Uncharacterized protein</fullName>
    </submittedName>
</protein>
<dbReference type="RefSeq" id="WP_378058990.1">
    <property type="nucleotide sequence ID" value="NZ_JBHSIS010000017.1"/>
</dbReference>